<protein>
    <recommendedName>
        <fullName evidence="6">Tat pathway signal protein</fullName>
    </recommendedName>
</protein>
<dbReference type="EMBL" id="PNCL01000139">
    <property type="protein sequence ID" value="TMP53916.1"/>
    <property type="molecule type" value="Genomic_DNA"/>
</dbReference>
<sequence length="451" mass="48159">MNRRSFLKAGSASVAAAPFLNLADALANTQVNANDDYKALVCIFLYGGMDNHDTVIPYDLASYNKWSNIRSTLLSGYTTKRTLDNLAPITAPSRFGSRQFALAPELSGIAQLYQQGKVSVVGNVGPLLEPTSAEAIRAETARLPARLFSHNDQQSTWMSGKTEGAQFGWAGLLNDALIGQGLQTPSTFSAITTADADLLITGNNTTPYHINDGQAATINVIDFFDEPDVLSAHFSALGHQTNNLVEQDVAAHINRAYNANKQFNAALSGTTVSLPTFPATPIAKQLEAVSKTIAIREQLNEKRQIFVVAMGGFDTHSGQAQSLPKLQSALDGAFVAFDAAMQNLGLSDKVTLFTASDFGRTLAINGDGTDHGWGAHHFVMGGAVQGGTIFGDIPESELDHQLDAGGGRLIPTLSVDQYAASLGQWLGIEQGTLETIFPNLIKFGEIPNLFK</sequence>
<dbReference type="EMBL" id="PNCK01000077">
    <property type="protein sequence ID" value="TMP40451.1"/>
    <property type="molecule type" value="Genomic_DNA"/>
</dbReference>
<comment type="caution">
    <text evidence="3">The sequence shown here is derived from an EMBL/GenBank/DDBJ whole genome shotgun (WGS) entry which is preliminary data.</text>
</comment>
<reference evidence="3" key="3">
    <citation type="submission" date="2019-09" db="EMBL/GenBank/DDBJ databases">
        <title>Co-occurence of chitin degradation, pigmentation and bioactivity in marine Pseudoalteromonas.</title>
        <authorList>
            <person name="Sonnenschein E.C."/>
            <person name="Bech P.K."/>
        </authorList>
    </citation>
    <scope>NUCLEOTIDE SEQUENCE</scope>
    <source>
        <strain evidence="3">S2231</strain>
    </source>
</reference>
<evidence type="ECO:0000313" key="4">
    <source>
        <dbReference type="Proteomes" id="UP000305730"/>
    </source>
</evidence>
<dbReference type="Proteomes" id="UP000305730">
    <property type="component" value="Unassembled WGS sequence"/>
</dbReference>
<dbReference type="RefSeq" id="WP_138598122.1">
    <property type="nucleotide sequence ID" value="NZ_PNCK01000077.1"/>
</dbReference>
<reference evidence="3 5" key="1">
    <citation type="submission" date="2017-12" db="EMBL/GenBank/DDBJ databases">
        <authorList>
            <person name="Paulsen S."/>
            <person name="Gram L.K."/>
        </authorList>
    </citation>
    <scope>NUCLEOTIDE SEQUENCE [LARGE SCALE GENOMIC DNA]</scope>
    <source>
        <strain evidence="3 5">S2231</strain>
        <strain evidence="2">S2233</strain>
    </source>
</reference>
<evidence type="ECO:0000313" key="5">
    <source>
        <dbReference type="Proteomes" id="UP000307706"/>
    </source>
</evidence>
<dbReference type="Proteomes" id="UP000307706">
    <property type="component" value="Unassembled WGS sequence"/>
</dbReference>
<keyword evidence="4" id="KW-1185">Reference proteome</keyword>
<dbReference type="PANTHER" id="PTHR43737:SF1">
    <property type="entry name" value="DUF1501 DOMAIN-CONTAINING PROTEIN"/>
    <property type="match status" value="1"/>
</dbReference>
<dbReference type="Pfam" id="PF07394">
    <property type="entry name" value="DUF1501"/>
    <property type="match status" value="1"/>
</dbReference>
<feature type="signal peptide" evidence="1">
    <location>
        <begin position="1"/>
        <end position="27"/>
    </location>
</feature>
<name>A0A5S3XLS3_9GAMM</name>
<reference evidence="4 5" key="2">
    <citation type="submission" date="2019-06" db="EMBL/GenBank/DDBJ databases">
        <title>Co-occurence of chitin degradation, pigmentation and bioactivity in marine Pseudoalteromonas.</title>
        <authorList>
            <person name="Sonnenschein E.C."/>
            <person name="Bech P.K."/>
        </authorList>
    </citation>
    <scope>NUCLEOTIDE SEQUENCE [LARGE SCALE GENOMIC DNA]</scope>
    <source>
        <strain evidence="5">S2231</strain>
        <strain evidence="2 4">S2233</strain>
    </source>
</reference>
<evidence type="ECO:0000256" key="1">
    <source>
        <dbReference type="SAM" id="SignalP"/>
    </source>
</evidence>
<dbReference type="InterPro" id="IPR010869">
    <property type="entry name" value="DUF1501"/>
</dbReference>
<accession>A0A5S3XLS3</accession>
<gene>
    <name evidence="3" type="ORF">CWB96_20255</name>
    <name evidence="2" type="ORF">CWB97_18390</name>
</gene>
<feature type="chain" id="PRO_5024362011" description="Tat pathway signal protein" evidence="1">
    <location>
        <begin position="28"/>
        <end position="451"/>
    </location>
</feature>
<evidence type="ECO:0000313" key="2">
    <source>
        <dbReference type="EMBL" id="TMP40451.1"/>
    </source>
</evidence>
<organism evidence="3 5">
    <name type="scientific">Pseudoalteromonas citrea</name>
    <dbReference type="NCBI Taxonomy" id="43655"/>
    <lineage>
        <taxon>Bacteria</taxon>
        <taxon>Pseudomonadati</taxon>
        <taxon>Pseudomonadota</taxon>
        <taxon>Gammaproteobacteria</taxon>
        <taxon>Alteromonadales</taxon>
        <taxon>Pseudoalteromonadaceae</taxon>
        <taxon>Pseudoalteromonas</taxon>
    </lineage>
</organism>
<evidence type="ECO:0000313" key="3">
    <source>
        <dbReference type="EMBL" id="TMP53916.1"/>
    </source>
</evidence>
<dbReference type="AlphaFoldDB" id="A0A5S3XLS3"/>
<keyword evidence="1" id="KW-0732">Signal</keyword>
<dbReference type="OrthoDB" id="9779968at2"/>
<proteinExistence type="predicted"/>
<evidence type="ECO:0008006" key="6">
    <source>
        <dbReference type="Google" id="ProtNLM"/>
    </source>
</evidence>
<dbReference type="PANTHER" id="PTHR43737">
    <property type="entry name" value="BLL7424 PROTEIN"/>
    <property type="match status" value="1"/>
</dbReference>